<proteinExistence type="predicted"/>
<dbReference type="Proteomes" id="UP000051660">
    <property type="component" value="Unassembled WGS sequence"/>
</dbReference>
<reference evidence="1 2" key="1">
    <citation type="submission" date="2014-03" db="EMBL/GenBank/DDBJ databases">
        <title>Bradyrhizobium valentinum sp. nov., isolated from effective nodules of Lupinus mariae-josephae, a lupine endemic of basic-lime soils in Eastern Spain.</title>
        <authorList>
            <person name="Duran D."/>
            <person name="Rey L."/>
            <person name="Navarro A."/>
            <person name="Busquets A."/>
            <person name="Imperial J."/>
            <person name="Ruiz-Argueso T."/>
        </authorList>
    </citation>
    <scope>NUCLEOTIDE SEQUENCE [LARGE SCALE GENOMIC DNA]</scope>
    <source>
        <strain evidence="1 2">CCBAU 23086</strain>
    </source>
</reference>
<evidence type="ECO:0000313" key="2">
    <source>
        <dbReference type="Proteomes" id="UP000051660"/>
    </source>
</evidence>
<accession>A0A0R3N813</accession>
<sequence>MLCPAIRAKIFRFLNKRAAKMQTSGDERREIAPSHSVVIARLAASAKSADCFAPLAMTLMGRGV</sequence>
<dbReference type="EMBL" id="LLYB01000016">
    <property type="protein sequence ID" value="KRR28532.1"/>
    <property type="molecule type" value="Genomic_DNA"/>
</dbReference>
<evidence type="ECO:0000313" key="1">
    <source>
        <dbReference type="EMBL" id="KRR28532.1"/>
    </source>
</evidence>
<protein>
    <submittedName>
        <fullName evidence="1">Uncharacterized protein</fullName>
    </submittedName>
</protein>
<name>A0A0R3N813_9BRAD</name>
<gene>
    <name evidence="1" type="ORF">CQ14_41275</name>
</gene>
<dbReference type="AlphaFoldDB" id="A0A0R3N813"/>
<comment type="caution">
    <text evidence="1">The sequence shown here is derived from an EMBL/GenBank/DDBJ whole genome shotgun (WGS) entry which is preliminary data.</text>
</comment>
<organism evidence="1 2">
    <name type="scientific">Bradyrhizobium lablabi</name>
    <dbReference type="NCBI Taxonomy" id="722472"/>
    <lineage>
        <taxon>Bacteria</taxon>
        <taxon>Pseudomonadati</taxon>
        <taxon>Pseudomonadota</taxon>
        <taxon>Alphaproteobacteria</taxon>
        <taxon>Hyphomicrobiales</taxon>
        <taxon>Nitrobacteraceae</taxon>
        <taxon>Bradyrhizobium</taxon>
    </lineage>
</organism>